<dbReference type="InterPro" id="IPR008457">
    <property type="entry name" value="Cu-R_CopD_dom"/>
</dbReference>
<dbReference type="Proteomes" id="UP000238217">
    <property type="component" value="Unassembled WGS sequence"/>
</dbReference>
<keyword evidence="3 7" id="KW-0812">Transmembrane</keyword>
<dbReference type="EMBL" id="PVTY01000025">
    <property type="protein sequence ID" value="PRZ12083.1"/>
    <property type="molecule type" value="Genomic_DNA"/>
</dbReference>
<feature type="transmembrane region" description="Helical" evidence="7">
    <location>
        <begin position="523"/>
        <end position="543"/>
    </location>
</feature>
<dbReference type="PANTHER" id="PTHR34820">
    <property type="entry name" value="INNER MEMBRANE PROTEIN YEBZ"/>
    <property type="match status" value="1"/>
</dbReference>
<feature type="transmembrane region" description="Helical" evidence="7">
    <location>
        <begin position="289"/>
        <end position="310"/>
    </location>
</feature>
<dbReference type="InterPro" id="IPR019108">
    <property type="entry name" value="Caa3_assmbl_CtaG-rel"/>
</dbReference>
<dbReference type="Pfam" id="PF09678">
    <property type="entry name" value="Caa3_CtaG"/>
    <property type="match status" value="1"/>
</dbReference>
<evidence type="ECO:0000313" key="10">
    <source>
        <dbReference type="Proteomes" id="UP000238217"/>
    </source>
</evidence>
<feature type="transmembrane region" description="Helical" evidence="7">
    <location>
        <begin position="636"/>
        <end position="659"/>
    </location>
</feature>
<feature type="transmembrane region" description="Helical" evidence="7">
    <location>
        <begin position="461"/>
        <end position="486"/>
    </location>
</feature>
<feature type="transmembrane region" description="Helical" evidence="7">
    <location>
        <begin position="189"/>
        <end position="209"/>
    </location>
</feature>
<feature type="transmembrane region" description="Helical" evidence="7">
    <location>
        <begin position="221"/>
        <end position="243"/>
    </location>
</feature>
<feature type="transmembrane region" description="Helical" evidence="7">
    <location>
        <begin position="590"/>
        <end position="616"/>
    </location>
</feature>
<feature type="transmembrane region" description="Helical" evidence="7">
    <location>
        <begin position="409"/>
        <end position="427"/>
    </location>
</feature>
<feature type="transmembrane region" description="Helical" evidence="7">
    <location>
        <begin position="343"/>
        <end position="365"/>
    </location>
</feature>
<gene>
    <name evidence="9" type="ORF">BCL67_1254</name>
</gene>
<evidence type="ECO:0000256" key="1">
    <source>
        <dbReference type="ARBA" id="ARBA00004651"/>
    </source>
</evidence>
<name>A0A2T0YBJ7_9MICC</name>
<feature type="region of interest" description="Disordered" evidence="6">
    <location>
        <begin position="83"/>
        <end position="103"/>
    </location>
</feature>
<evidence type="ECO:0000256" key="7">
    <source>
        <dbReference type="SAM" id="Phobius"/>
    </source>
</evidence>
<organism evidence="9 10">
    <name type="scientific">Nesterenkonia sandarakina</name>
    <dbReference type="NCBI Taxonomy" id="272918"/>
    <lineage>
        <taxon>Bacteria</taxon>
        <taxon>Bacillati</taxon>
        <taxon>Actinomycetota</taxon>
        <taxon>Actinomycetes</taxon>
        <taxon>Micrococcales</taxon>
        <taxon>Micrococcaceae</taxon>
        <taxon>Nesterenkonia</taxon>
    </lineage>
</organism>
<keyword evidence="2" id="KW-1003">Cell membrane</keyword>
<comment type="caution">
    <text evidence="9">The sequence shown here is derived from an EMBL/GenBank/DDBJ whole genome shotgun (WGS) entry which is preliminary data.</text>
</comment>
<evidence type="ECO:0000256" key="5">
    <source>
        <dbReference type="ARBA" id="ARBA00023136"/>
    </source>
</evidence>
<evidence type="ECO:0000256" key="2">
    <source>
        <dbReference type="ARBA" id="ARBA00022475"/>
    </source>
</evidence>
<accession>A0A2T0YBJ7</accession>
<evidence type="ECO:0000259" key="8">
    <source>
        <dbReference type="Pfam" id="PF05425"/>
    </source>
</evidence>
<dbReference type="PANTHER" id="PTHR34820:SF4">
    <property type="entry name" value="INNER MEMBRANE PROTEIN YEBZ"/>
    <property type="match status" value="1"/>
</dbReference>
<feature type="transmembrane region" description="Helical" evidence="7">
    <location>
        <begin position="55"/>
        <end position="74"/>
    </location>
</feature>
<evidence type="ECO:0000256" key="6">
    <source>
        <dbReference type="SAM" id="MobiDB-lite"/>
    </source>
</evidence>
<reference evidence="9 10" key="1">
    <citation type="submission" date="2018-03" db="EMBL/GenBank/DDBJ databases">
        <title>Comparative analysis of microorganisms from saline springs in Andes Mountain Range, Colombia.</title>
        <authorList>
            <person name="Rubin E."/>
        </authorList>
    </citation>
    <scope>NUCLEOTIDE SEQUENCE [LARGE SCALE GENOMIC DNA]</scope>
    <source>
        <strain evidence="9 10">CG 35</strain>
    </source>
</reference>
<comment type="subcellular location">
    <subcellularLocation>
        <location evidence="1">Cell membrane</location>
        <topology evidence="1">Multi-pass membrane protein</topology>
    </subcellularLocation>
</comment>
<evidence type="ECO:0000313" key="9">
    <source>
        <dbReference type="EMBL" id="PRZ12083.1"/>
    </source>
</evidence>
<feature type="transmembrane region" description="Helical" evidence="7">
    <location>
        <begin position="555"/>
        <end position="578"/>
    </location>
</feature>
<dbReference type="GO" id="GO:0005886">
    <property type="term" value="C:plasma membrane"/>
    <property type="evidence" value="ECO:0007669"/>
    <property type="project" value="UniProtKB-SubCell"/>
</dbReference>
<keyword evidence="5 7" id="KW-0472">Membrane</keyword>
<feature type="transmembrane region" description="Helical" evidence="7">
    <location>
        <begin position="259"/>
        <end position="277"/>
    </location>
</feature>
<dbReference type="AlphaFoldDB" id="A0A2T0YBJ7"/>
<feature type="region of interest" description="Disordered" evidence="6">
    <location>
        <begin position="664"/>
        <end position="684"/>
    </location>
</feature>
<proteinExistence type="predicted"/>
<feature type="domain" description="Copper resistance protein D" evidence="8">
    <location>
        <begin position="251"/>
        <end position="365"/>
    </location>
</feature>
<dbReference type="Pfam" id="PF05425">
    <property type="entry name" value="CopD"/>
    <property type="match status" value="1"/>
</dbReference>
<feature type="transmembrane region" description="Helical" evidence="7">
    <location>
        <begin position="164"/>
        <end position="182"/>
    </location>
</feature>
<protein>
    <submittedName>
        <fullName evidence="9">Putative copper resistance protein D</fullName>
    </submittedName>
</protein>
<feature type="transmembrane region" description="Helical" evidence="7">
    <location>
        <begin position="120"/>
        <end position="144"/>
    </location>
</feature>
<dbReference type="InterPro" id="IPR032694">
    <property type="entry name" value="CopC/D"/>
</dbReference>
<evidence type="ECO:0000256" key="4">
    <source>
        <dbReference type="ARBA" id="ARBA00022989"/>
    </source>
</evidence>
<dbReference type="GO" id="GO:0006825">
    <property type="term" value="P:copper ion transport"/>
    <property type="evidence" value="ECO:0007669"/>
    <property type="project" value="InterPro"/>
</dbReference>
<keyword evidence="4 7" id="KW-1133">Transmembrane helix</keyword>
<sequence>MRIGRPSVWWFVLAGLLAAVLATVAGLLMTGASAPSSLADPGPVVRWGTPIVTVLLNLTATVAIGAFFLCAFVLPRRHPEINGQPDTRGGIEGAESATGSGKEPVGGAWRFAAGIGMFAVVLWVPTQLAHLILTHLAALGTGIGSVSYMEHLVQYVTEIDAGRILVAGALIIVLASAVAVTVTGYTSAAVTLLLGVLALVPLALTGHAAGAANHELAVTAIWLHVVGVTIWAGGLAVLCLVAPRTGPTLGAVVQRYSQVALWCFVLVAVSGITSAWIRLQSVTDLVTTTYGWLLMIKIVLTLVLGVAGWWHRRVTIPAIGRHAVASQADLGSEGKPRQVRGWAFWRLAGVEVLVMGAVMGVAGALGSSAPPIPQEPAPTDSGLAFFLTGSPVPPPPTVLSYLSHWRPDLMLGLLSVAAVLVYLRWVARLRRRGEIWAPGRTASWILGWVLFFWLTNGGPSVYGGVLFSGYALQLLIITAVVPIFLVHGAGPVLALQALPPRQDGSYGPREWILHLTRSPRVSALAHPVLLAGILGGSLLVLFLTPLLDLTAGSYFARAALVVYLLLISGAFIQAVTNAPGHRQTTYPGRLLALGVALACYAVLGFGIICQTGLLSVDYFAQMGLPWMDNALSDQDLGGRIVLGVGGASIVALALGATATRRSPARAASRSYPVPVPSDGGASSD</sequence>
<keyword evidence="10" id="KW-1185">Reference proteome</keyword>
<evidence type="ECO:0000256" key="3">
    <source>
        <dbReference type="ARBA" id="ARBA00022692"/>
    </source>
</evidence>